<dbReference type="AlphaFoldDB" id="A0AAV5QKP8"/>
<dbReference type="RefSeq" id="XP_064852226.1">
    <property type="nucleotide sequence ID" value="XM_064996154.1"/>
</dbReference>
<evidence type="ECO:0000313" key="2">
    <source>
        <dbReference type="EMBL" id="GMM35226.1"/>
    </source>
</evidence>
<accession>A0AAV5QKP8</accession>
<organism evidence="2 3">
    <name type="scientific">Saccharomycopsis crataegensis</name>
    <dbReference type="NCBI Taxonomy" id="43959"/>
    <lineage>
        <taxon>Eukaryota</taxon>
        <taxon>Fungi</taxon>
        <taxon>Dikarya</taxon>
        <taxon>Ascomycota</taxon>
        <taxon>Saccharomycotina</taxon>
        <taxon>Saccharomycetes</taxon>
        <taxon>Saccharomycopsidaceae</taxon>
        <taxon>Saccharomycopsis</taxon>
    </lineage>
</organism>
<keyword evidence="1" id="KW-0732">Signal</keyword>
<dbReference type="GeneID" id="90073205"/>
<keyword evidence="3" id="KW-1185">Reference proteome</keyword>
<comment type="caution">
    <text evidence="2">The sequence shown here is derived from an EMBL/GenBank/DDBJ whole genome shotgun (WGS) entry which is preliminary data.</text>
</comment>
<protein>
    <submittedName>
        <fullName evidence="2">Uncharacterized protein</fullName>
    </submittedName>
</protein>
<reference evidence="2 3" key="1">
    <citation type="journal article" date="2023" name="Elife">
        <title>Identification of key yeast species and microbe-microbe interactions impacting larval growth of Drosophila in the wild.</title>
        <authorList>
            <person name="Mure A."/>
            <person name="Sugiura Y."/>
            <person name="Maeda R."/>
            <person name="Honda K."/>
            <person name="Sakurai N."/>
            <person name="Takahashi Y."/>
            <person name="Watada M."/>
            <person name="Katoh T."/>
            <person name="Gotoh A."/>
            <person name="Gotoh Y."/>
            <person name="Taniguchi I."/>
            <person name="Nakamura K."/>
            <person name="Hayashi T."/>
            <person name="Katayama T."/>
            <person name="Uemura T."/>
            <person name="Hattori Y."/>
        </authorList>
    </citation>
    <scope>NUCLEOTIDE SEQUENCE [LARGE SCALE GENOMIC DNA]</scope>
    <source>
        <strain evidence="2 3">SC-9</strain>
    </source>
</reference>
<feature type="chain" id="PRO_5043484384" evidence="1">
    <location>
        <begin position="19"/>
        <end position="227"/>
    </location>
</feature>
<gene>
    <name evidence="2" type="ORF">DASC09_025510</name>
</gene>
<dbReference type="EMBL" id="BTFZ01000004">
    <property type="protein sequence ID" value="GMM35226.1"/>
    <property type="molecule type" value="Genomic_DNA"/>
</dbReference>
<evidence type="ECO:0000256" key="1">
    <source>
        <dbReference type="SAM" id="SignalP"/>
    </source>
</evidence>
<sequence>MQFFNPLVLSAFAAIASAETVHSFVATVTNVESFVPVGAVINSADQLVYTTVEGATSTSVYTNGQGYITTSIDGGSIVTTTAATNMASATVTETTTFENTQIVSFGDYYTTTTYDIDGNAHTAYVKEDPFIQFTETSWDYNGKAHTLYYSASTHDGTTSFEIIDGSVSGMYASSPTTDTSLTSYTSGVYPYSTGLATSQNHNAAGSLAVGGLAGMAGLAGAAAAMFL</sequence>
<evidence type="ECO:0000313" key="3">
    <source>
        <dbReference type="Proteomes" id="UP001360560"/>
    </source>
</evidence>
<feature type="signal peptide" evidence="1">
    <location>
        <begin position="1"/>
        <end position="18"/>
    </location>
</feature>
<dbReference type="Proteomes" id="UP001360560">
    <property type="component" value="Unassembled WGS sequence"/>
</dbReference>
<name>A0AAV5QKP8_9ASCO</name>
<proteinExistence type="predicted"/>